<dbReference type="Proteomes" id="UP001281147">
    <property type="component" value="Unassembled WGS sequence"/>
</dbReference>
<keyword evidence="2" id="KW-1185">Reference proteome</keyword>
<organism evidence="1 2">
    <name type="scientific">Vermiconidia calcicola</name>
    <dbReference type="NCBI Taxonomy" id="1690605"/>
    <lineage>
        <taxon>Eukaryota</taxon>
        <taxon>Fungi</taxon>
        <taxon>Dikarya</taxon>
        <taxon>Ascomycota</taxon>
        <taxon>Pezizomycotina</taxon>
        <taxon>Dothideomycetes</taxon>
        <taxon>Dothideomycetidae</taxon>
        <taxon>Mycosphaerellales</taxon>
        <taxon>Extremaceae</taxon>
        <taxon>Vermiconidia</taxon>
    </lineage>
</organism>
<sequence>MPSLSSFTNPKAYHILSYGTLLGSTLFQTFLAGPVAFWCLPRPQFSTLQQKIFPPFFTSQTLLPIILALTWPGEKIAGAAGIGLLRKDAGWRGLLEDANIWSALLPIALMFGTSLLNLVVLGPATTKVMRERKGQETRDGKKYYDPGEKSAEMQRLNSSFSMLHGLSSSSNLVGLGAMLFYGAVLAEKL</sequence>
<reference evidence="1" key="1">
    <citation type="submission" date="2023-07" db="EMBL/GenBank/DDBJ databases">
        <title>Black Yeasts Isolated from many extreme environments.</title>
        <authorList>
            <person name="Coleine C."/>
            <person name="Stajich J.E."/>
            <person name="Selbmann L."/>
        </authorList>
    </citation>
    <scope>NUCLEOTIDE SEQUENCE</scope>
    <source>
        <strain evidence="1">CCFEE 5714</strain>
    </source>
</reference>
<accession>A0ACC3NUV4</accession>
<gene>
    <name evidence="1" type="ORF">LTR37_001705</name>
</gene>
<protein>
    <submittedName>
        <fullName evidence="1">Uncharacterized protein</fullName>
    </submittedName>
</protein>
<proteinExistence type="predicted"/>
<evidence type="ECO:0000313" key="1">
    <source>
        <dbReference type="EMBL" id="KAK3723453.1"/>
    </source>
</evidence>
<comment type="caution">
    <text evidence="1">The sequence shown here is derived from an EMBL/GenBank/DDBJ whole genome shotgun (WGS) entry which is preliminary data.</text>
</comment>
<evidence type="ECO:0000313" key="2">
    <source>
        <dbReference type="Proteomes" id="UP001281147"/>
    </source>
</evidence>
<dbReference type="EMBL" id="JAUTXU010000009">
    <property type="protein sequence ID" value="KAK3723453.1"/>
    <property type="molecule type" value="Genomic_DNA"/>
</dbReference>
<name>A0ACC3NUV4_9PEZI</name>